<dbReference type="EMBL" id="JASNWA010000003">
    <property type="protein sequence ID" value="KAK3179047.1"/>
    <property type="molecule type" value="Genomic_DNA"/>
</dbReference>
<feature type="compositionally biased region" description="Gly residues" evidence="1">
    <location>
        <begin position="307"/>
        <end position="325"/>
    </location>
</feature>
<dbReference type="Proteomes" id="UP001276659">
    <property type="component" value="Unassembled WGS sequence"/>
</dbReference>
<evidence type="ECO:0000256" key="1">
    <source>
        <dbReference type="SAM" id="MobiDB-lite"/>
    </source>
</evidence>
<accession>A0AAD9ZJQ6</accession>
<dbReference type="AlphaFoldDB" id="A0AAD9ZJQ6"/>
<feature type="compositionally biased region" description="Basic and acidic residues" evidence="1">
    <location>
        <begin position="291"/>
        <end position="301"/>
    </location>
</feature>
<protein>
    <submittedName>
        <fullName evidence="2">Uncharacterized protein</fullName>
    </submittedName>
</protein>
<comment type="caution">
    <text evidence="2">The sequence shown here is derived from an EMBL/GenBank/DDBJ whole genome shotgun (WGS) entry which is preliminary data.</text>
</comment>
<feature type="region of interest" description="Disordered" evidence="1">
    <location>
        <begin position="78"/>
        <end position="97"/>
    </location>
</feature>
<organism evidence="2 3">
    <name type="scientific">Lepraria neglecta</name>
    <dbReference type="NCBI Taxonomy" id="209136"/>
    <lineage>
        <taxon>Eukaryota</taxon>
        <taxon>Fungi</taxon>
        <taxon>Dikarya</taxon>
        <taxon>Ascomycota</taxon>
        <taxon>Pezizomycotina</taxon>
        <taxon>Lecanoromycetes</taxon>
        <taxon>OSLEUM clade</taxon>
        <taxon>Lecanoromycetidae</taxon>
        <taxon>Lecanorales</taxon>
        <taxon>Lecanorineae</taxon>
        <taxon>Stereocaulaceae</taxon>
        <taxon>Lepraria</taxon>
    </lineage>
</organism>
<keyword evidence="3" id="KW-1185">Reference proteome</keyword>
<sequence>MQKWHIHSAIGKGRPLPSSLHHQCILTLPRHHFHTSSPYRKAGGRDKVREEVATPLPNRAKRLEDASLAVQDLYLRHAGKDNSPTGHRNTGFEPVPLKGAPEEQPAVIDARNMGVPFGKEVLEGKTFGAPRVDQRAKLRQERQNFAREGGAGAVDAKGLGARSEGGLERGRYTMGRPGAVDARNLGAVDARNLGARPAQTIGLLEKPRLPPRAPRSDLVQTVGLEEKQRFPPRTPRREHEVVEPRERQPRGENSSIQERAAPRRPNDFQARTPRSDSQRAPRGGRSARPRPPRDSEDGEYTRRRRGGGAGRRGGGSGNSGGGGGHVDIWNDEEAEYMKQMKEREAAQTTEFNPHNAPLKGLIDYSPAIVSGKLGISQILEESLALAKRQFAGEFIQWDSKEQQADVMILVEALKAGKAGKYNEGKGQENDEISKTKQQTDALLEKLWTGKYEMTRPQKEKDILGHVARQTDRNESYYPEDEKSLLEKVRSILPADAGRAGAQSVKQTRK</sequence>
<feature type="region of interest" description="Disordered" evidence="1">
    <location>
        <begin position="201"/>
        <end position="328"/>
    </location>
</feature>
<proteinExistence type="predicted"/>
<feature type="compositionally biased region" description="Basic and acidic residues" evidence="1">
    <location>
        <begin position="224"/>
        <end position="250"/>
    </location>
</feature>
<reference evidence="2" key="1">
    <citation type="submission" date="2022-11" db="EMBL/GenBank/DDBJ databases">
        <title>Chromosomal genome sequence assembly and mating type (MAT) locus characterization of the leprose asexual lichenized fungus Lepraria neglecta (Nyl.) Erichsen.</title>
        <authorList>
            <person name="Allen J.L."/>
            <person name="Pfeffer B."/>
        </authorList>
    </citation>
    <scope>NUCLEOTIDE SEQUENCE</scope>
    <source>
        <strain evidence="2">Allen 5258</strain>
    </source>
</reference>
<evidence type="ECO:0000313" key="3">
    <source>
        <dbReference type="Proteomes" id="UP001276659"/>
    </source>
</evidence>
<evidence type="ECO:0000313" key="2">
    <source>
        <dbReference type="EMBL" id="KAK3179047.1"/>
    </source>
</evidence>
<gene>
    <name evidence="2" type="ORF">OEA41_001186</name>
</gene>
<name>A0AAD9ZJQ6_9LECA</name>